<gene>
    <name evidence="1" type="ORF">KIN20_028724</name>
</gene>
<name>A0AAD5WEX5_PARTN</name>
<sequence length="61" mass="7243">MAEKQRYTLVNVGGVDRFLTVEKFGKQSAERKVEKGVKRTRKMRKKVKEVVESRFRVEWGK</sequence>
<keyword evidence="2" id="KW-1185">Reference proteome</keyword>
<evidence type="ECO:0000313" key="2">
    <source>
        <dbReference type="Proteomes" id="UP001196413"/>
    </source>
</evidence>
<evidence type="ECO:0000313" key="1">
    <source>
        <dbReference type="EMBL" id="KAJ1367745.1"/>
    </source>
</evidence>
<dbReference type="EMBL" id="JAHQIW010005990">
    <property type="protein sequence ID" value="KAJ1367745.1"/>
    <property type="molecule type" value="Genomic_DNA"/>
</dbReference>
<reference evidence="1" key="1">
    <citation type="submission" date="2021-06" db="EMBL/GenBank/DDBJ databases">
        <title>Parelaphostrongylus tenuis whole genome reference sequence.</title>
        <authorList>
            <person name="Garwood T.J."/>
            <person name="Larsen P.A."/>
            <person name="Fountain-Jones N.M."/>
            <person name="Garbe J.R."/>
            <person name="Macchietto M.G."/>
            <person name="Kania S.A."/>
            <person name="Gerhold R.W."/>
            <person name="Richards J.E."/>
            <person name="Wolf T.M."/>
        </authorList>
    </citation>
    <scope>NUCLEOTIDE SEQUENCE</scope>
    <source>
        <strain evidence="1">MNPRO001-30</strain>
        <tissue evidence="1">Meninges</tissue>
    </source>
</reference>
<comment type="caution">
    <text evidence="1">The sequence shown here is derived from an EMBL/GenBank/DDBJ whole genome shotgun (WGS) entry which is preliminary data.</text>
</comment>
<accession>A0AAD5WEX5</accession>
<protein>
    <submittedName>
        <fullName evidence="1">Uncharacterized protein</fullName>
    </submittedName>
</protein>
<proteinExistence type="predicted"/>
<organism evidence="1 2">
    <name type="scientific">Parelaphostrongylus tenuis</name>
    <name type="common">Meningeal worm</name>
    <dbReference type="NCBI Taxonomy" id="148309"/>
    <lineage>
        <taxon>Eukaryota</taxon>
        <taxon>Metazoa</taxon>
        <taxon>Ecdysozoa</taxon>
        <taxon>Nematoda</taxon>
        <taxon>Chromadorea</taxon>
        <taxon>Rhabditida</taxon>
        <taxon>Rhabditina</taxon>
        <taxon>Rhabditomorpha</taxon>
        <taxon>Strongyloidea</taxon>
        <taxon>Metastrongylidae</taxon>
        <taxon>Parelaphostrongylus</taxon>
    </lineage>
</organism>
<dbReference type="AlphaFoldDB" id="A0AAD5WEX5"/>
<dbReference type="Proteomes" id="UP001196413">
    <property type="component" value="Unassembled WGS sequence"/>
</dbReference>